<dbReference type="PANTHER" id="PTHR43344">
    <property type="entry name" value="PHOSPHOSERINE PHOSPHATASE"/>
    <property type="match status" value="1"/>
</dbReference>
<dbReference type="GO" id="GO:0036424">
    <property type="term" value="F:L-phosphoserine phosphatase activity"/>
    <property type="evidence" value="ECO:0007669"/>
    <property type="project" value="TreeGrafter"/>
</dbReference>
<evidence type="ECO:0000256" key="9">
    <source>
        <dbReference type="ARBA" id="ARBA00048523"/>
    </source>
</evidence>
<gene>
    <name evidence="13" type="ORF">HPTL_2061</name>
</gene>
<evidence type="ECO:0000256" key="12">
    <source>
        <dbReference type="PIRSR" id="PIRSR611863-3"/>
    </source>
</evidence>
<dbReference type="Pfam" id="PF00702">
    <property type="entry name" value="Hydrolase"/>
    <property type="match status" value="1"/>
</dbReference>
<evidence type="ECO:0000256" key="7">
    <source>
        <dbReference type="ARBA" id="ARBA00023299"/>
    </source>
</evidence>
<protein>
    <recommendedName>
        <fullName evidence="2">phosphoserine phosphatase</fullName>
        <ecNumber evidence="2">3.1.3.3</ecNumber>
    </recommendedName>
</protein>
<evidence type="ECO:0000256" key="4">
    <source>
        <dbReference type="ARBA" id="ARBA00022723"/>
    </source>
</evidence>
<sequence length="213" mass="24288">MELVCLDLEGVLIPEMWVAFAEAVGIPELKRTTRQEPDYDRLMRFRLEILKQHGLGLREIERVVATLEPLPGAKTFLDGLRERYQVIILSDTFQELARPLMRQLGWPTLFCHNLVVAPDGTITGYRLRMKDQKREAVKRFKELNFRVVAAGDSYNDTTMLAEADAGILFRAPQVVVEAFPQFPLVPEAYSELRAAIDDAFARIAQERQEAAAR</sequence>
<dbReference type="EMBL" id="AP018558">
    <property type="protein sequence ID" value="BBD78315.1"/>
    <property type="molecule type" value="Genomic_DNA"/>
</dbReference>
<dbReference type="KEGG" id="htl:HPTL_2061"/>
<organism evidence="13 14">
    <name type="scientific">Hydrogenophilus thermoluteolus</name>
    <name type="common">Pseudomonas hydrogenothermophila</name>
    <dbReference type="NCBI Taxonomy" id="297"/>
    <lineage>
        <taxon>Bacteria</taxon>
        <taxon>Pseudomonadati</taxon>
        <taxon>Pseudomonadota</taxon>
        <taxon>Hydrogenophilia</taxon>
        <taxon>Hydrogenophilales</taxon>
        <taxon>Hydrogenophilaceae</taxon>
        <taxon>Hydrogenophilus</taxon>
    </lineage>
</organism>
<keyword evidence="7" id="KW-0718">Serine biosynthesis</keyword>
<keyword evidence="6" id="KW-0460">Magnesium</keyword>
<feature type="binding site" evidence="12">
    <location>
        <position position="7"/>
    </location>
    <ligand>
        <name>Mg(2+)</name>
        <dbReference type="ChEBI" id="CHEBI:18420"/>
    </ligand>
</feature>
<dbReference type="InterPro" id="IPR023214">
    <property type="entry name" value="HAD_sf"/>
</dbReference>
<dbReference type="NCBIfam" id="NF010109">
    <property type="entry name" value="PRK13582.1"/>
    <property type="match status" value="1"/>
</dbReference>
<feature type="active site" description="Proton donor" evidence="10">
    <location>
        <position position="9"/>
    </location>
</feature>
<dbReference type="PANTHER" id="PTHR43344:SF2">
    <property type="entry name" value="PHOSPHOSERINE PHOSPHATASE"/>
    <property type="match status" value="1"/>
</dbReference>
<feature type="binding site" evidence="11">
    <location>
        <begin position="90"/>
        <end position="91"/>
    </location>
    <ligand>
        <name>substrate</name>
    </ligand>
</feature>
<keyword evidence="14" id="KW-1185">Reference proteome</keyword>
<dbReference type="RefSeq" id="WP_119335954.1">
    <property type="nucleotide sequence ID" value="NZ_AP018558.1"/>
</dbReference>
<name>A0A2Z6E187_HYDTE</name>
<comment type="pathway">
    <text evidence="1">Amino-acid biosynthesis; L-serine biosynthesis; L-serine from 3-phospho-D-glycerate: step 3/3.</text>
</comment>
<feature type="active site" description="Nucleophile" evidence="10">
    <location>
        <position position="7"/>
    </location>
</feature>
<dbReference type="EC" id="3.1.3.3" evidence="2"/>
<evidence type="ECO:0000256" key="5">
    <source>
        <dbReference type="ARBA" id="ARBA00022801"/>
    </source>
</evidence>
<dbReference type="GO" id="GO:0005737">
    <property type="term" value="C:cytoplasm"/>
    <property type="evidence" value="ECO:0007669"/>
    <property type="project" value="TreeGrafter"/>
</dbReference>
<feature type="binding site" evidence="12">
    <location>
        <position position="9"/>
    </location>
    <ligand>
        <name>Mg(2+)</name>
        <dbReference type="ChEBI" id="CHEBI:18420"/>
    </ligand>
</feature>
<keyword evidence="3" id="KW-0028">Amino-acid biosynthesis</keyword>
<comment type="catalytic activity">
    <reaction evidence="8">
        <text>O-phospho-L-serine + H2O = L-serine + phosphate</text>
        <dbReference type="Rhea" id="RHEA:21208"/>
        <dbReference type="ChEBI" id="CHEBI:15377"/>
        <dbReference type="ChEBI" id="CHEBI:33384"/>
        <dbReference type="ChEBI" id="CHEBI:43474"/>
        <dbReference type="ChEBI" id="CHEBI:57524"/>
        <dbReference type="EC" id="3.1.3.3"/>
    </reaction>
</comment>
<evidence type="ECO:0000256" key="6">
    <source>
        <dbReference type="ARBA" id="ARBA00022842"/>
    </source>
</evidence>
<evidence type="ECO:0000256" key="11">
    <source>
        <dbReference type="PIRSR" id="PIRSR611863-2"/>
    </source>
</evidence>
<dbReference type="SUPFAM" id="SSF56784">
    <property type="entry name" value="HAD-like"/>
    <property type="match status" value="1"/>
</dbReference>
<evidence type="ECO:0000256" key="1">
    <source>
        <dbReference type="ARBA" id="ARBA00005135"/>
    </source>
</evidence>
<evidence type="ECO:0000256" key="8">
    <source>
        <dbReference type="ARBA" id="ARBA00048138"/>
    </source>
</evidence>
<feature type="binding site" evidence="11">
    <location>
        <position position="15"/>
    </location>
    <ligand>
        <name>substrate</name>
    </ligand>
</feature>
<accession>A0A2Z6E187</accession>
<evidence type="ECO:0000256" key="10">
    <source>
        <dbReference type="PIRSR" id="PIRSR611863-1"/>
    </source>
</evidence>
<evidence type="ECO:0000313" key="13">
    <source>
        <dbReference type="EMBL" id="BBD78315.1"/>
    </source>
</evidence>
<keyword evidence="4" id="KW-0479">Metal-binding</keyword>
<proteinExistence type="predicted"/>
<dbReference type="GO" id="GO:0006564">
    <property type="term" value="P:L-serine biosynthetic process"/>
    <property type="evidence" value="ECO:0007669"/>
    <property type="project" value="UniProtKB-KW"/>
</dbReference>
<dbReference type="Proteomes" id="UP000262004">
    <property type="component" value="Chromosome"/>
</dbReference>
<dbReference type="Gene3D" id="3.40.50.1000">
    <property type="entry name" value="HAD superfamily/HAD-like"/>
    <property type="match status" value="1"/>
</dbReference>
<dbReference type="NCBIfam" id="TIGR01488">
    <property type="entry name" value="HAD-SF-IB"/>
    <property type="match status" value="1"/>
</dbReference>
<dbReference type="InterPro" id="IPR036412">
    <property type="entry name" value="HAD-like_sf"/>
</dbReference>
<dbReference type="AlphaFoldDB" id="A0A2Z6E187"/>
<reference evidence="13 14" key="1">
    <citation type="submission" date="2018-04" db="EMBL/GenBank/DDBJ databases">
        <title>Complete genome sequence of Hydrogenophilus thermoluteolus TH-1.</title>
        <authorList>
            <person name="Arai H."/>
        </authorList>
    </citation>
    <scope>NUCLEOTIDE SEQUENCE [LARGE SCALE GENOMIC DNA]</scope>
    <source>
        <strain evidence="13 14">TH-1</strain>
    </source>
</reference>
<feature type="binding site" evidence="11">
    <location>
        <position position="46"/>
    </location>
    <ligand>
        <name>substrate</name>
    </ligand>
</feature>
<dbReference type="Gene3D" id="3.90.1470.10">
    <property type="entry name" value="thrh gene product, domain 2"/>
    <property type="match status" value="1"/>
</dbReference>
<comment type="cofactor">
    <cofactor evidence="12">
        <name>Mg(2+)</name>
        <dbReference type="ChEBI" id="CHEBI:18420"/>
    </cofactor>
    <text evidence="12">Binds 1 Mg(2+) ion per subunit.</text>
</comment>
<feature type="binding site" evidence="12">
    <location>
        <position position="152"/>
    </location>
    <ligand>
        <name>Mg(2+)</name>
        <dbReference type="ChEBI" id="CHEBI:18420"/>
    </ligand>
</feature>
<keyword evidence="5" id="KW-0378">Hydrolase</keyword>
<evidence type="ECO:0000256" key="2">
    <source>
        <dbReference type="ARBA" id="ARBA00012640"/>
    </source>
</evidence>
<dbReference type="GO" id="GO:0000287">
    <property type="term" value="F:magnesium ion binding"/>
    <property type="evidence" value="ECO:0007669"/>
    <property type="project" value="TreeGrafter"/>
</dbReference>
<dbReference type="NCBIfam" id="TIGR02137">
    <property type="entry name" value="HSK-PSP"/>
    <property type="match status" value="1"/>
</dbReference>
<evidence type="ECO:0000313" key="14">
    <source>
        <dbReference type="Proteomes" id="UP000262004"/>
    </source>
</evidence>
<dbReference type="InterPro" id="IPR050582">
    <property type="entry name" value="HAD-like_SerB"/>
</dbReference>
<dbReference type="OrthoDB" id="9801134at2"/>
<feature type="binding site" evidence="11">
    <location>
        <position position="155"/>
    </location>
    <ligand>
        <name>substrate</name>
    </ligand>
</feature>
<feature type="binding site" evidence="11">
    <location>
        <position position="133"/>
    </location>
    <ligand>
        <name>substrate</name>
    </ligand>
</feature>
<evidence type="ECO:0000256" key="3">
    <source>
        <dbReference type="ARBA" id="ARBA00022605"/>
    </source>
</evidence>
<dbReference type="InterPro" id="IPR011863">
    <property type="entry name" value="HSK-PSP"/>
</dbReference>
<comment type="catalytic activity">
    <reaction evidence="9">
        <text>O-phospho-D-serine + H2O = D-serine + phosphate</text>
        <dbReference type="Rhea" id="RHEA:24873"/>
        <dbReference type="ChEBI" id="CHEBI:15377"/>
        <dbReference type="ChEBI" id="CHEBI:35247"/>
        <dbReference type="ChEBI" id="CHEBI:43474"/>
        <dbReference type="ChEBI" id="CHEBI:58680"/>
        <dbReference type="EC" id="3.1.3.3"/>
    </reaction>
</comment>